<keyword evidence="2" id="KW-0378">Hydrolase</keyword>
<dbReference type="PANTHER" id="PTHR36558">
    <property type="entry name" value="GLR1098 PROTEIN"/>
    <property type="match status" value="1"/>
</dbReference>
<dbReference type="InterPro" id="IPR008538">
    <property type="entry name" value="Uma2"/>
</dbReference>
<dbReference type="InterPro" id="IPR011335">
    <property type="entry name" value="Restrct_endonuc-II-like"/>
</dbReference>
<evidence type="ECO:0000313" key="3">
    <source>
        <dbReference type="Proteomes" id="UP000537131"/>
    </source>
</evidence>
<dbReference type="Proteomes" id="UP000537131">
    <property type="component" value="Unassembled WGS sequence"/>
</dbReference>
<dbReference type="RefSeq" id="WP_169297623.1">
    <property type="nucleotide sequence ID" value="NZ_JABBNI010000017.1"/>
</dbReference>
<proteinExistence type="predicted"/>
<dbReference type="EMBL" id="JABBNI010000017">
    <property type="protein sequence ID" value="NMM63017.1"/>
    <property type="molecule type" value="Genomic_DNA"/>
</dbReference>
<name>A0A7Y0HNU4_9CLOT</name>
<dbReference type="GO" id="GO:0004519">
    <property type="term" value="F:endonuclease activity"/>
    <property type="evidence" value="ECO:0007669"/>
    <property type="project" value="UniProtKB-KW"/>
</dbReference>
<dbReference type="InterPro" id="IPR012296">
    <property type="entry name" value="Nuclease_put_TT1808"/>
</dbReference>
<dbReference type="CDD" id="cd06260">
    <property type="entry name" value="DUF820-like"/>
    <property type="match status" value="1"/>
</dbReference>
<dbReference type="Gene3D" id="3.90.1570.10">
    <property type="entry name" value="tt1808, chain A"/>
    <property type="match status" value="1"/>
</dbReference>
<keyword evidence="2" id="KW-0540">Nuclease</keyword>
<dbReference type="Pfam" id="PF05685">
    <property type="entry name" value="Uma2"/>
    <property type="match status" value="1"/>
</dbReference>
<organism evidence="2 3">
    <name type="scientific">Clostridium muellerianum</name>
    <dbReference type="NCBI Taxonomy" id="2716538"/>
    <lineage>
        <taxon>Bacteria</taxon>
        <taxon>Bacillati</taxon>
        <taxon>Bacillota</taxon>
        <taxon>Clostridia</taxon>
        <taxon>Eubacteriales</taxon>
        <taxon>Clostridiaceae</taxon>
        <taxon>Clostridium</taxon>
    </lineage>
</organism>
<dbReference type="PANTHER" id="PTHR36558:SF1">
    <property type="entry name" value="RESTRICTION ENDONUCLEASE DOMAIN-CONTAINING PROTEIN-RELATED"/>
    <property type="match status" value="1"/>
</dbReference>
<keyword evidence="2" id="KW-0255">Endonuclease</keyword>
<reference evidence="2 3" key="1">
    <citation type="submission" date="2020-06" db="EMBL/GenBank/DDBJ databases">
        <title>Complete Genome Sequence of Clostridium muelleri sp. nov. P21T, an Acid-Alcohol Producing Acetogen Isolated from Old Hay.</title>
        <authorList>
            <person name="Duncan K.E."/>
            <person name="Tanner R.S."/>
        </authorList>
    </citation>
    <scope>NUCLEOTIDE SEQUENCE [LARGE SCALE GENOMIC DNA]</scope>
    <source>
        <strain evidence="2 3">P21</strain>
    </source>
</reference>
<comment type="caution">
    <text evidence="2">The sequence shown here is derived from an EMBL/GenBank/DDBJ whole genome shotgun (WGS) entry which is preliminary data.</text>
</comment>
<feature type="domain" description="Putative restriction endonuclease" evidence="1">
    <location>
        <begin position="11"/>
        <end position="181"/>
    </location>
</feature>
<dbReference type="SUPFAM" id="SSF52980">
    <property type="entry name" value="Restriction endonuclease-like"/>
    <property type="match status" value="1"/>
</dbReference>
<gene>
    <name evidence="2" type="ORF">HBE96_09935</name>
</gene>
<evidence type="ECO:0000313" key="2">
    <source>
        <dbReference type="EMBL" id="NMM63017.1"/>
    </source>
</evidence>
<sequence length="186" mass="21587">MLTEPKHITYDEFINMDENTEELLEYIDGIVYNQASPSKIHQIVAINIATEFNIFFKNKSCKPFIAPFDIILKNEQTEYPRKVIPDISIICDKSGLNDKNYIGIPTLIVEILSPSNEAHDLVTKMNLYQRFGVKEYWIVNPKIKTTSLYSLNKKGLYEQFGVYKNEEEFESATFNGLKINLKDIFE</sequence>
<evidence type="ECO:0000259" key="1">
    <source>
        <dbReference type="Pfam" id="PF05685"/>
    </source>
</evidence>
<keyword evidence="3" id="KW-1185">Reference proteome</keyword>
<accession>A0A7Y0HNU4</accession>
<protein>
    <submittedName>
        <fullName evidence="2">Uma2 family endonuclease</fullName>
    </submittedName>
</protein>
<dbReference type="AlphaFoldDB" id="A0A7Y0HNU4"/>